<name>A0A922DQR7_CARIL</name>
<dbReference type="EMBL" id="CM031835">
    <property type="protein sequence ID" value="KAG6689038.1"/>
    <property type="molecule type" value="Genomic_DNA"/>
</dbReference>
<dbReference type="Pfam" id="PF06839">
    <property type="entry name" value="Zn_ribbon_GRF"/>
    <property type="match status" value="1"/>
</dbReference>
<evidence type="ECO:0000256" key="6">
    <source>
        <dbReference type="SAM" id="Phobius"/>
    </source>
</evidence>
<evidence type="ECO:0000259" key="7">
    <source>
        <dbReference type="PROSITE" id="PS51999"/>
    </source>
</evidence>
<protein>
    <recommendedName>
        <fullName evidence="7">GRF-type domain-containing protein</fullName>
    </recommendedName>
</protein>
<evidence type="ECO:0000256" key="1">
    <source>
        <dbReference type="ARBA" id="ARBA00022723"/>
    </source>
</evidence>
<evidence type="ECO:0000256" key="5">
    <source>
        <dbReference type="SAM" id="Coils"/>
    </source>
</evidence>
<comment type="caution">
    <text evidence="8">The sequence shown here is derived from an EMBL/GenBank/DDBJ whole genome shotgun (WGS) entry which is preliminary data.</text>
</comment>
<dbReference type="Proteomes" id="UP000811246">
    <property type="component" value="Chromosome 11"/>
</dbReference>
<keyword evidence="5" id="KW-0175">Coiled coil</keyword>
<dbReference type="AlphaFoldDB" id="A0A922DQR7"/>
<organism evidence="8 9">
    <name type="scientific">Carya illinoinensis</name>
    <name type="common">Pecan</name>
    <dbReference type="NCBI Taxonomy" id="32201"/>
    <lineage>
        <taxon>Eukaryota</taxon>
        <taxon>Viridiplantae</taxon>
        <taxon>Streptophyta</taxon>
        <taxon>Embryophyta</taxon>
        <taxon>Tracheophyta</taxon>
        <taxon>Spermatophyta</taxon>
        <taxon>Magnoliopsida</taxon>
        <taxon>eudicotyledons</taxon>
        <taxon>Gunneridae</taxon>
        <taxon>Pentapetalae</taxon>
        <taxon>rosids</taxon>
        <taxon>fabids</taxon>
        <taxon>Fagales</taxon>
        <taxon>Juglandaceae</taxon>
        <taxon>Carya</taxon>
    </lineage>
</organism>
<dbReference type="PROSITE" id="PS51999">
    <property type="entry name" value="ZF_GRF"/>
    <property type="match status" value="1"/>
</dbReference>
<keyword evidence="6" id="KW-0812">Transmembrane</keyword>
<feature type="transmembrane region" description="Helical" evidence="6">
    <location>
        <begin position="141"/>
        <end position="159"/>
    </location>
</feature>
<evidence type="ECO:0000256" key="2">
    <source>
        <dbReference type="ARBA" id="ARBA00022771"/>
    </source>
</evidence>
<evidence type="ECO:0000256" key="4">
    <source>
        <dbReference type="PROSITE-ProRule" id="PRU01343"/>
    </source>
</evidence>
<dbReference type="InterPro" id="IPR010666">
    <property type="entry name" value="Znf_GRF"/>
</dbReference>
<keyword evidence="6" id="KW-1133">Transmembrane helix</keyword>
<accession>A0A922DQR7</accession>
<dbReference type="GO" id="GO:0008270">
    <property type="term" value="F:zinc ion binding"/>
    <property type="evidence" value="ECO:0007669"/>
    <property type="project" value="UniProtKB-KW"/>
</dbReference>
<proteinExistence type="predicted"/>
<evidence type="ECO:0000313" key="8">
    <source>
        <dbReference type="EMBL" id="KAG6689038.1"/>
    </source>
</evidence>
<evidence type="ECO:0000256" key="3">
    <source>
        <dbReference type="ARBA" id="ARBA00022833"/>
    </source>
</evidence>
<gene>
    <name evidence="8" type="ORF">I3842_11G156200</name>
</gene>
<feature type="coiled-coil region" evidence="5">
    <location>
        <begin position="77"/>
        <end position="121"/>
    </location>
</feature>
<dbReference type="PANTHER" id="PTHR33248">
    <property type="entry name" value="ZINC ION-BINDING PROTEIN"/>
    <property type="match status" value="1"/>
</dbReference>
<keyword evidence="2 4" id="KW-0863">Zinc-finger</keyword>
<keyword evidence="6" id="KW-0472">Membrane</keyword>
<reference evidence="8" key="1">
    <citation type="submission" date="2021-01" db="EMBL/GenBank/DDBJ databases">
        <authorList>
            <person name="Lovell J.T."/>
            <person name="Bentley N."/>
            <person name="Bhattarai G."/>
            <person name="Jenkins J.W."/>
            <person name="Sreedasyam A."/>
            <person name="Alarcon Y."/>
            <person name="Bock C."/>
            <person name="Boston L."/>
            <person name="Carlson J."/>
            <person name="Cervantes K."/>
            <person name="Clermont K."/>
            <person name="Krom N."/>
            <person name="Kubenka K."/>
            <person name="Mamidi S."/>
            <person name="Mattison C."/>
            <person name="Monteros M."/>
            <person name="Pisani C."/>
            <person name="Plott C."/>
            <person name="Rajasekar S."/>
            <person name="Rhein H.S."/>
            <person name="Rohla C."/>
            <person name="Song M."/>
            <person name="Hilaire R.S."/>
            <person name="Shu S."/>
            <person name="Wells L."/>
            <person name="Wang X."/>
            <person name="Webber J."/>
            <person name="Heerema R.J."/>
            <person name="Klein P."/>
            <person name="Conner P."/>
            <person name="Grauke L."/>
            <person name="Grimwood J."/>
            <person name="Schmutz J."/>
            <person name="Randall J.J."/>
        </authorList>
    </citation>
    <scope>NUCLEOTIDE SEQUENCE</scope>
    <source>
        <tissue evidence="8">Leaf</tissue>
    </source>
</reference>
<keyword evidence="1" id="KW-0479">Metal-binding</keyword>
<sequence length="161" mass="18899">MKMSSSSMSSASVSNPSQSTPLCFCEVEATLKYSNTRRNPGRAFLGCRKYNTEGLPYCKFFKWADSQDIEQDLFKLKKELLRKEADLVKMLKEIEKREIELQKKADEIEKKEILLASINEEILKKEWMLLQQEAEIRRSRTLFRLFLALVVIFIFYIIVSK</sequence>
<keyword evidence="3" id="KW-0862">Zinc</keyword>
<feature type="domain" description="GRF-type" evidence="7">
    <location>
        <begin position="23"/>
        <end position="67"/>
    </location>
</feature>
<evidence type="ECO:0000313" key="9">
    <source>
        <dbReference type="Proteomes" id="UP000811246"/>
    </source>
</evidence>